<sequence>MLLSRIRPLSRLRPFAPPLTRPYKTDGDNDRPELRPPSESISSLRAKWQSYLSTGRGSRALFRSFGPSPSNTVPASALLSHLNKVGRVGVRDDVISELHRLGHAALSLGELQALLIRGTKFSLLSTKRTLAAWEESGEVGRREDGEGANLNIEVMSQALRRMQYAVRGEVVMRAEVLAGEGREITYTNIGNPHALGQRPITFFRQVSALVDLNPEDGIDHPYATSLFPEDAIARARYMKKSLGAHGSSGAYSNSQGVLAFREDVAAMIAERDGHPCEPGDVFLTNGASAGIQAVLTCVFACDGDALMIPIPQYPIYSALVELLGGRQVGYELDEASNWAVSRDELEARYSDAKKTGLTPRAFVVINPGNPAASVMSRETLETICKFCVDKGLVLLADEVYQRNVYAEDKEFLSVKKVARETLGCERLELFSFHSTSKGLIGECGRRGGYMEMTGIDKEVKQQLYKLASAGLCSSVNGQVMTSLMVRPPVPGDSSYASFASEEAAILSSLKSRARLLVAGLNGIDGVTCNASEGSMYAFPAIEVPEKAREHAESMNMSPDTLYALSLLEETGICVVPASGFSQAAGRIGFRTTFLPPADKLEIAVGEFRRHHELFWEQYA</sequence>
<dbReference type="PANTHER" id="PTHR11751">
    <property type="entry name" value="ALANINE AMINOTRANSFERASE"/>
    <property type="match status" value="1"/>
</dbReference>
<dbReference type="Gene3D" id="1.10.287.1970">
    <property type="match status" value="1"/>
</dbReference>
<evidence type="ECO:0000256" key="2">
    <source>
        <dbReference type="ARBA" id="ARBA00011738"/>
    </source>
</evidence>
<dbReference type="InterPro" id="IPR015422">
    <property type="entry name" value="PyrdxlP-dep_Trfase_small"/>
</dbReference>
<dbReference type="InterPro" id="IPR015424">
    <property type="entry name" value="PyrdxlP-dep_Trfase"/>
</dbReference>
<feature type="domain" description="Aminotransferase class I/classII large" evidence="8">
    <location>
        <begin position="235"/>
        <end position="589"/>
    </location>
</feature>
<gene>
    <name evidence="9" type="ORF">TeGR_g1525</name>
</gene>
<feature type="region of interest" description="Disordered" evidence="7">
    <location>
        <begin position="15"/>
        <end position="40"/>
    </location>
</feature>
<evidence type="ECO:0000313" key="10">
    <source>
        <dbReference type="Proteomes" id="UP001165060"/>
    </source>
</evidence>
<organism evidence="9 10">
    <name type="scientific">Tetraparma gracilis</name>
    <dbReference type="NCBI Taxonomy" id="2962635"/>
    <lineage>
        <taxon>Eukaryota</taxon>
        <taxon>Sar</taxon>
        <taxon>Stramenopiles</taxon>
        <taxon>Ochrophyta</taxon>
        <taxon>Bolidophyceae</taxon>
        <taxon>Parmales</taxon>
        <taxon>Triparmaceae</taxon>
        <taxon>Tetraparma</taxon>
    </lineage>
</organism>
<name>A0ABQ6MFD0_9STRA</name>
<protein>
    <recommendedName>
        <fullName evidence="8">Aminotransferase class I/classII large domain-containing protein</fullName>
    </recommendedName>
</protein>
<evidence type="ECO:0000256" key="7">
    <source>
        <dbReference type="SAM" id="MobiDB-lite"/>
    </source>
</evidence>
<reference evidence="9 10" key="1">
    <citation type="journal article" date="2023" name="Commun. Biol.">
        <title>Genome analysis of Parmales, the sister group of diatoms, reveals the evolutionary specialization of diatoms from phago-mixotrophs to photoautotrophs.</title>
        <authorList>
            <person name="Ban H."/>
            <person name="Sato S."/>
            <person name="Yoshikawa S."/>
            <person name="Yamada K."/>
            <person name="Nakamura Y."/>
            <person name="Ichinomiya M."/>
            <person name="Sato N."/>
            <person name="Blanc-Mathieu R."/>
            <person name="Endo H."/>
            <person name="Kuwata A."/>
            <person name="Ogata H."/>
        </authorList>
    </citation>
    <scope>NUCLEOTIDE SEQUENCE [LARGE SCALE GENOMIC DNA]</scope>
</reference>
<comment type="subunit">
    <text evidence="2">Homodimer.</text>
</comment>
<dbReference type="EMBL" id="BRYB01000198">
    <property type="protein sequence ID" value="GMI25076.1"/>
    <property type="molecule type" value="Genomic_DNA"/>
</dbReference>
<dbReference type="Gene3D" id="3.40.640.10">
    <property type="entry name" value="Type I PLP-dependent aspartate aminotransferase-like (Major domain)"/>
    <property type="match status" value="1"/>
</dbReference>
<keyword evidence="4" id="KW-0808">Transferase</keyword>
<dbReference type="InterPro" id="IPR004839">
    <property type="entry name" value="Aminotransferase_I/II_large"/>
</dbReference>
<comment type="caution">
    <text evidence="9">The sequence shown here is derived from an EMBL/GenBank/DDBJ whole genome shotgun (WGS) entry which is preliminary data.</text>
</comment>
<keyword evidence="5" id="KW-0663">Pyridoxal phosphate</keyword>
<evidence type="ECO:0000313" key="9">
    <source>
        <dbReference type="EMBL" id="GMI25076.1"/>
    </source>
</evidence>
<feature type="compositionally biased region" description="Basic and acidic residues" evidence="7">
    <location>
        <begin position="23"/>
        <end position="36"/>
    </location>
</feature>
<dbReference type="PANTHER" id="PTHR11751:SF29">
    <property type="entry name" value="ALANINE TRANSAMINASE"/>
    <property type="match status" value="1"/>
</dbReference>
<comment type="similarity">
    <text evidence="6">Belongs to the class-I pyridoxal-phosphate-dependent aminotransferase family. Alanine aminotransferase subfamily.</text>
</comment>
<dbReference type="Proteomes" id="UP001165060">
    <property type="component" value="Unassembled WGS sequence"/>
</dbReference>
<evidence type="ECO:0000256" key="6">
    <source>
        <dbReference type="ARBA" id="ARBA00025785"/>
    </source>
</evidence>
<evidence type="ECO:0000256" key="3">
    <source>
        <dbReference type="ARBA" id="ARBA00022576"/>
    </source>
</evidence>
<evidence type="ECO:0000256" key="1">
    <source>
        <dbReference type="ARBA" id="ARBA00001933"/>
    </source>
</evidence>
<keyword evidence="3" id="KW-0032">Aminotransferase</keyword>
<dbReference type="InterPro" id="IPR015421">
    <property type="entry name" value="PyrdxlP-dep_Trfase_major"/>
</dbReference>
<dbReference type="CDD" id="cd00609">
    <property type="entry name" value="AAT_like"/>
    <property type="match status" value="1"/>
</dbReference>
<dbReference type="SUPFAM" id="SSF53383">
    <property type="entry name" value="PLP-dependent transferases"/>
    <property type="match status" value="1"/>
</dbReference>
<dbReference type="Gene3D" id="3.90.1150.10">
    <property type="entry name" value="Aspartate Aminotransferase, domain 1"/>
    <property type="match status" value="1"/>
</dbReference>
<dbReference type="InterPro" id="IPR045088">
    <property type="entry name" value="ALAT1/2-like"/>
</dbReference>
<proteinExistence type="inferred from homology"/>
<accession>A0ABQ6MFD0</accession>
<keyword evidence="10" id="KW-1185">Reference proteome</keyword>
<comment type="cofactor">
    <cofactor evidence="1">
        <name>pyridoxal 5'-phosphate</name>
        <dbReference type="ChEBI" id="CHEBI:597326"/>
    </cofactor>
</comment>
<dbReference type="Pfam" id="PF00155">
    <property type="entry name" value="Aminotran_1_2"/>
    <property type="match status" value="1"/>
</dbReference>
<evidence type="ECO:0000256" key="5">
    <source>
        <dbReference type="ARBA" id="ARBA00022898"/>
    </source>
</evidence>
<evidence type="ECO:0000256" key="4">
    <source>
        <dbReference type="ARBA" id="ARBA00022679"/>
    </source>
</evidence>
<evidence type="ECO:0000259" key="8">
    <source>
        <dbReference type="Pfam" id="PF00155"/>
    </source>
</evidence>